<comment type="subcellular location">
    <subcellularLocation>
        <location evidence="1 7">Cell membrane</location>
        <topology evidence="1 7">Multi-pass membrane protein</topology>
    </subcellularLocation>
</comment>
<evidence type="ECO:0000256" key="6">
    <source>
        <dbReference type="ARBA" id="ARBA00023136"/>
    </source>
</evidence>
<dbReference type="InterPro" id="IPR035906">
    <property type="entry name" value="MetI-like_sf"/>
</dbReference>
<feature type="transmembrane region" description="Helical" evidence="7">
    <location>
        <begin position="247"/>
        <end position="269"/>
    </location>
</feature>
<keyword evidence="6 7" id="KW-0472">Membrane</keyword>
<dbReference type="Gene3D" id="1.10.3720.10">
    <property type="entry name" value="MetI-like"/>
    <property type="match status" value="1"/>
</dbReference>
<gene>
    <name evidence="9" type="ORF">BDK61_3980</name>
</gene>
<protein>
    <submittedName>
        <fullName evidence="9">Carbohydrate ABC transporter membrane protein 2 (CUT1 family)</fullName>
    </submittedName>
</protein>
<keyword evidence="2 7" id="KW-0813">Transport</keyword>
<dbReference type="CDD" id="cd06261">
    <property type="entry name" value="TM_PBP2"/>
    <property type="match status" value="1"/>
</dbReference>
<feature type="transmembrane region" description="Helical" evidence="7">
    <location>
        <begin position="143"/>
        <end position="166"/>
    </location>
</feature>
<evidence type="ECO:0000256" key="4">
    <source>
        <dbReference type="ARBA" id="ARBA00022692"/>
    </source>
</evidence>
<dbReference type="InterPro" id="IPR000515">
    <property type="entry name" value="MetI-like"/>
</dbReference>
<dbReference type="AlphaFoldDB" id="A0A495QW49"/>
<accession>A0A495QW49</accession>
<keyword evidence="4 7" id="KW-0812">Transmembrane</keyword>
<dbReference type="GO" id="GO:0005886">
    <property type="term" value="C:plasma membrane"/>
    <property type="evidence" value="ECO:0007669"/>
    <property type="project" value="UniProtKB-SubCell"/>
</dbReference>
<comment type="caution">
    <text evidence="9">The sequence shown here is derived from an EMBL/GenBank/DDBJ whole genome shotgun (WGS) entry which is preliminary data.</text>
</comment>
<keyword evidence="3" id="KW-1003">Cell membrane</keyword>
<evidence type="ECO:0000256" key="7">
    <source>
        <dbReference type="RuleBase" id="RU363032"/>
    </source>
</evidence>
<keyword evidence="10" id="KW-1185">Reference proteome</keyword>
<evidence type="ECO:0000313" key="10">
    <source>
        <dbReference type="Proteomes" id="UP000268233"/>
    </source>
</evidence>
<keyword evidence="5 7" id="KW-1133">Transmembrane helix</keyword>
<dbReference type="SUPFAM" id="SSF161098">
    <property type="entry name" value="MetI-like"/>
    <property type="match status" value="1"/>
</dbReference>
<reference evidence="9 10" key="1">
    <citation type="submission" date="2018-10" db="EMBL/GenBank/DDBJ databases">
        <title>Genomic Encyclopedia of Archaeal and Bacterial Type Strains, Phase II (KMG-II): from individual species to whole genera.</title>
        <authorList>
            <person name="Goeker M."/>
        </authorList>
    </citation>
    <scope>NUCLEOTIDE SEQUENCE [LARGE SCALE GENOMIC DNA]</scope>
    <source>
        <strain evidence="9 10">DSM 11927</strain>
    </source>
</reference>
<dbReference type="Proteomes" id="UP000268233">
    <property type="component" value="Unassembled WGS sequence"/>
</dbReference>
<organism evidence="9 10">
    <name type="scientific">Haloarcula quadrata</name>
    <dbReference type="NCBI Taxonomy" id="182779"/>
    <lineage>
        <taxon>Archaea</taxon>
        <taxon>Methanobacteriati</taxon>
        <taxon>Methanobacteriota</taxon>
        <taxon>Stenosarchaea group</taxon>
        <taxon>Halobacteria</taxon>
        <taxon>Halobacteriales</taxon>
        <taxon>Haloarculaceae</taxon>
        <taxon>Haloarcula</taxon>
    </lineage>
</organism>
<evidence type="ECO:0000259" key="8">
    <source>
        <dbReference type="PROSITE" id="PS50928"/>
    </source>
</evidence>
<dbReference type="PROSITE" id="PS50928">
    <property type="entry name" value="ABC_TM1"/>
    <property type="match status" value="1"/>
</dbReference>
<feature type="domain" description="ABC transmembrane type-1" evidence="8">
    <location>
        <begin position="75"/>
        <end position="266"/>
    </location>
</feature>
<feature type="transmembrane region" description="Helical" evidence="7">
    <location>
        <begin position="16"/>
        <end position="35"/>
    </location>
</feature>
<name>A0A495QW49_9EURY</name>
<evidence type="ECO:0000256" key="1">
    <source>
        <dbReference type="ARBA" id="ARBA00004651"/>
    </source>
</evidence>
<evidence type="ECO:0000256" key="3">
    <source>
        <dbReference type="ARBA" id="ARBA00022475"/>
    </source>
</evidence>
<dbReference type="InterPro" id="IPR050901">
    <property type="entry name" value="BP-dep_ABC_trans_perm"/>
</dbReference>
<dbReference type="Pfam" id="PF00528">
    <property type="entry name" value="BPD_transp_1"/>
    <property type="match status" value="1"/>
</dbReference>
<evidence type="ECO:0000256" key="5">
    <source>
        <dbReference type="ARBA" id="ARBA00022989"/>
    </source>
</evidence>
<evidence type="ECO:0000256" key="2">
    <source>
        <dbReference type="ARBA" id="ARBA00022448"/>
    </source>
</evidence>
<proteinExistence type="inferred from homology"/>
<dbReference type="GO" id="GO:0055085">
    <property type="term" value="P:transmembrane transport"/>
    <property type="evidence" value="ECO:0007669"/>
    <property type="project" value="InterPro"/>
</dbReference>
<feature type="transmembrane region" description="Helical" evidence="7">
    <location>
        <begin position="110"/>
        <end position="131"/>
    </location>
</feature>
<dbReference type="EMBL" id="RBWW01000002">
    <property type="protein sequence ID" value="RKS78320.1"/>
    <property type="molecule type" value="Genomic_DNA"/>
</dbReference>
<comment type="similarity">
    <text evidence="7">Belongs to the binding-protein-dependent transport system permease family.</text>
</comment>
<feature type="transmembrane region" description="Helical" evidence="7">
    <location>
        <begin position="71"/>
        <end position="98"/>
    </location>
</feature>
<feature type="transmembrane region" description="Helical" evidence="7">
    <location>
        <begin position="187"/>
        <end position="212"/>
    </location>
</feature>
<sequence>MTMAGHDRSSLRKVRLYGVLIGLLGLMMLPFYAMFSSTLKPESEIFAAPATLVPSDPSLQAYLQVWTQTDVLLWVANSFIISVGTVVLTLLLAIPAAYSCARNDFVGKRTFLLSVLVVQMFAPVVLIVGLFDVISQMGLFNTYLAVIVPAAAFTLPFNVWMLYGYFKTIPVALEESARIDGASQLQILTKIVLPLTKPALVASVTYTFLYAWNRLLFVLTFLTDSAKYNIPRGVFSMVGALQTDWRMMLTVSVIGIIPLLILFAFLGACHRIHLIASHSPARFLARSW</sequence>
<dbReference type="PANTHER" id="PTHR32243">
    <property type="entry name" value="MALTOSE TRANSPORT SYSTEM PERMEASE-RELATED"/>
    <property type="match status" value="1"/>
</dbReference>
<evidence type="ECO:0000313" key="9">
    <source>
        <dbReference type="EMBL" id="RKS78320.1"/>
    </source>
</evidence>
<dbReference type="PANTHER" id="PTHR32243:SF18">
    <property type="entry name" value="INNER MEMBRANE ABC TRANSPORTER PERMEASE PROTEIN YCJP"/>
    <property type="match status" value="1"/>
</dbReference>